<sequence>MSLPNLHSTGTPDQTLNQTQISPGAGTPAASGLAAALAAAARHGVGVPVSTVPNPAAAVSYGQLQYANSLFGLHGAPHALATPQGNVAGSCLGLQCGAGIHSPSNIFASYHQAAQQGAPSAHQQAVQQPQGQLNPQAVQALQALHNQVLLQQLAAQARARAAQTAAAQDDAARAMAAAKPPLHPGTAAAIAAQAEGTAKQKRERQQRKSQSGAASSGSSGASGGSKGRKSQKAQPSASAGAGSIDVNDDAESAGGSDRGASRGWTDREMLVMLHVYEAQLKAEAISFRQDTLNGNNMNWDAIALRTAEYVVNRI</sequence>
<organism evidence="2 3">
    <name type="scientific">Pleodorina starrii</name>
    <dbReference type="NCBI Taxonomy" id="330485"/>
    <lineage>
        <taxon>Eukaryota</taxon>
        <taxon>Viridiplantae</taxon>
        <taxon>Chlorophyta</taxon>
        <taxon>core chlorophytes</taxon>
        <taxon>Chlorophyceae</taxon>
        <taxon>CS clade</taxon>
        <taxon>Chlamydomonadales</taxon>
        <taxon>Volvocaceae</taxon>
        <taxon>Pleodorina</taxon>
    </lineage>
</organism>
<gene>
    <name evidence="2" type="primary">PLESTMB000368</name>
    <name evidence="2" type="ORF">PLESTB_001402600</name>
</gene>
<proteinExistence type="predicted"/>
<dbReference type="EMBL" id="BRXU01000024">
    <property type="protein sequence ID" value="GLC58802.1"/>
    <property type="molecule type" value="Genomic_DNA"/>
</dbReference>
<dbReference type="AlphaFoldDB" id="A0A9W6BV68"/>
<feature type="region of interest" description="Disordered" evidence="1">
    <location>
        <begin position="191"/>
        <end position="262"/>
    </location>
</feature>
<evidence type="ECO:0000313" key="3">
    <source>
        <dbReference type="Proteomes" id="UP001165080"/>
    </source>
</evidence>
<name>A0A9W6BV68_9CHLO</name>
<keyword evidence="3" id="KW-1185">Reference proteome</keyword>
<accession>A0A9W6BV68</accession>
<dbReference type="Proteomes" id="UP001165080">
    <property type="component" value="Unassembled WGS sequence"/>
</dbReference>
<reference evidence="2 3" key="1">
    <citation type="journal article" date="2023" name="Commun. Biol.">
        <title>Reorganization of the ancestral sex-determining regions during the evolution of trioecy in Pleodorina starrii.</title>
        <authorList>
            <person name="Takahashi K."/>
            <person name="Suzuki S."/>
            <person name="Kawai-Toyooka H."/>
            <person name="Yamamoto K."/>
            <person name="Hamaji T."/>
            <person name="Ootsuki R."/>
            <person name="Yamaguchi H."/>
            <person name="Kawachi M."/>
            <person name="Higashiyama T."/>
            <person name="Nozaki H."/>
        </authorList>
    </citation>
    <scope>NUCLEOTIDE SEQUENCE [LARGE SCALE GENOMIC DNA]</scope>
    <source>
        <strain evidence="2 3">NIES-4479</strain>
    </source>
</reference>
<feature type="region of interest" description="Disordered" evidence="1">
    <location>
        <begin position="1"/>
        <end position="27"/>
    </location>
</feature>
<evidence type="ECO:0000313" key="2">
    <source>
        <dbReference type="EMBL" id="GLC58802.1"/>
    </source>
</evidence>
<protein>
    <submittedName>
        <fullName evidence="2">Uncharacterized protein</fullName>
    </submittedName>
</protein>
<comment type="caution">
    <text evidence="2">The sequence shown here is derived from an EMBL/GenBank/DDBJ whole genome shotgun (WGS) entry which is preliminary data.</text>
</comment>
<feature type="compositionally biased region" description="Polar residues" evidence="1">
    <location>
        <begin position="1"/>
        <end position="21"/>
    </location>
</feature>
<feature type="compositionally biased region" description="Low complexity" evidence="1">
    <location>
        <begin position="208"/>
        <end position="219"/>
    </location>
</feature>
<evidence type="ECO:0000256" key="1">
    <source>
        <dbReference type="SAM" id="MobiDB-lite"/>
    </source>
</evidence>